<reference evidence="2" key="1">
    <citation type="submission" date="2020-04" db="EMBL/GenBank/DDBJ databases">
        <authorList>
            <person name="Chiriac C."/>
            <person name="Salcher M."/>
            <person name="Ghai R."/>
            <person name="Kavagutti S V."/>
        </authorList>
    </citation>
    <scope>NUCLEOTIDE SEQUENCE</scope>
</reference>
<name>A0A6J5N832_9CAUD</name>
<organism evidence="2">
    <name type="scientific">uncultured Caudovirales phage</name>
    <dbReference type="NCBI Taxonomy" id="2100421"/>
    <lineage>
        <taxon>Viruses</taxon>
        <taxon>Duplodnaviria</taxon>
        <taxon>Heunggongvirae</taxon>
        <taxon>Uroviricota</taxon>
        <taxon>Caudoviricetes</taxon>
        <taxon>Peduoviridae</taxon>
        <taxon>Maltschvirus</taxon>
        <taxon>Maltschvirus maltsch</taxon>
    </lineage>
</organism>
<protein>
    <submittedName>
        <fullName evidence="2">Uncharacterized protein</fullName>
    </submittedName>
</protein>
<feature type="region of interest" description="Disordered" evidence="1">
    <location>
        <begin position="1"/>
        <end position="49"/>
    </location>
</feature>
<sequence>MLGHINGTGNKAQGRDDTATKGNKDVGDVGKDKLAAPKKATAPAAKKKIPAKKIIGKIKGLT</sequence>
<evidence type="ECO:0000256" key="1">
    <source>
        <dbReference type="SAM" id="MobiDB-lite"/>
    </source>
</evidence>
<proteinExistence type="predicted"/>
<feature type="compositionally biased region" description="Basic and acidic residues" evidence="1">
    <location>
        <begin position="13"/>
        <end position="35"/>
    </location>
</feature>
<accession>A0A6J5N832</accession>
<evidence type="ECO:0000313" key="2">
    <source>
        <dbReference type="EMBL" id="CAB4154937.1"/>
    </source>
</evidence>
<gene>
    <name evidence="2" type="ORF">UFOVP650_51</name>
</gene>
<dbReference type="EMBL" id="LR796623">
    <property type="protein sequence ID" value="CAB4154937.1"/>
    <property type="molecule type" value="Genomic_DNA"/>
</dbReference>